<dbReference type="SUPFAM" id="SSF49777">
    <property type="entry name" value="PEBP-like"/>
    <property type="match status" value="1"/>
</dbReference>
<evidence type="ECO:0000313" key="1">
    <source>
        <dbReference type="EMBL" id="RFM37076.1"/>
    </source>
</evidence>
<reference evidence="1 2" key="1">
    <citation type="submission" date="2018-08" db="EMBL/GenBank/DDBJ databases">
        <title>Chitinophaga sp. K20C18050901, a novel bacterium isolated from forest soil.</title>
        <authorList>
            <person name="Wang C."/>
        </authorList>
    </citation>
    <scope>NUCLEOTIDE SEQUENCE [LARGE SCALE GENOMIC DNA]</scope>
    <source>
        <strain evidence="1 2">K20C18050901</strain>
    </source>
</reference>
<dbReference type="AlphaFoldDB" id="A0A3E1PA59"/>
<name>A0A3E1PA59_9BACT</name>
<sequence length="143" mass="15355">MKISSKAFEHEGAMPAKYTCDGDEVSPPLHIEGIPEGTITMALIAEDPDAPKGTFDHWLVWNIDPVPDIAEGGRPGISGKNGAGKTGYHGACPPNGSHRYFFYLFALDTDLDLPAGASRQELQDAMQGHIIGQGSLMGTYQRN</sequence>
<organism evidence="1 2">
    <name type="scientific">Chitinophaga silvisoli</name>
    <dbReference type="NCBI Taxonomy" id="2291814"/>
    <lineage>
        <taxon>Bacteria</taxon>
        <taxon>Pseudomonadati</taxon>
        <taxon>Bacteroidota</taxon>
        <taxon>Chitinophagia</taxon>
        <taxon>Chitinophagales</taxon>
        <taxon>Chitinophagaceae</taxon>
        <taxon>Chitinophaga</taxon>
    </lineage>
</organism>
<dbReference type="InterPro" id="IPR005247">
    <property type="entry name" value="YbhB_YbcL/LppC-like"/>
</dbReference>
<dbReference type="PANTHER" id="PTHR30289">
    <property type="entry name" value="UNCHARACTERIZED PROTEIN YBCL-RELATED"/>
    <property type="match status" value="1"/>
</dbReference>
<dbReference type="Proteomes" id="UP000261174">
    <property type="component" value="Unassembled WGS sequence"/>
</dbReference>
<dbReference type="InterPro" id="IPR008914">
    <property type="entry name" value="PEBP"/>
</dbReference>
<gene>
    <name evidence="1" type="ORF">DXN04_01745</name>
</gene>
<comment type="caution">
    <text evidence="1">The sequence shown here is derived from an EMBL/GenBank/DDBJ whole genome shotgun (WGS) entry which is preliminary data.</text>
</comment>
<dbReference type="InterPro" id="IPR036610">
    <property type="entry name" value="PEBP-like_sf"/>
</dbReference>
<dbReference type="Gene3D" id="3.90.280.10">
    <property type="entry name" value="PEBP-like"/>
    <property type="match status" value="1"/>
</dbReference>
<evidence type="ECO:0000313" key="2">
    <source>
        <dbReference type="Proteomes" id="UP000261174"/>
    </source>
</evidence>
<dbReference type="OrthoDB" id="9797506at2"/>
<keyword evidence="2" id="KW-1185">Reference proteome</keyword>
<protein>
    <submittedName>
        <fullName evidence="1">YbhB/YbcL family Raf kinase inhibitor-like protein</fullName>
    </submittedName>
</protein>
<dbReference type="Pfam" id="PF01161">
    <property type="entry name" value="PBP"/>
    <property type="match status" value="1"/>
</dbReference>
<dbReference type="PANTHER" id="PTHR30289:SF1">
    <property type="entry name" value="PEBP (PHOSPHATIDYLETHANOLAMINE-BINDING PROTEIN) FAMILY PROTEIN"/>
    <property type="match status" value="1"/>
</dbReference>
<dbReference type="EMBL" id="QTJV01000001">
    <property type="protein sequence ID" value="RFM37076.1"/>
    <property type="molecule type" value="Genomic_DNA"/>
</dbReference>
<dbReference type="CDD" id="cd00865">
    <property type="entry name" value="PEBP_bact_arch"/>
    <property type="match status" value="1"/>
</dbReference>
<dbReference type="NCBIfam" id="TIGR00481">
    <property type="entry name" value="YbhB/YbcL family Raf kinase inhibitor-like protein"/>
    <property type="match status" value="1"/>
</dbReference>
<proteinExistence type="predicted"/>
<accession>A0A3E1PA59</accession>